<comment type="caution">
    <text evidence="2">The sequence shown here is derived from an EMBL/GenBank/DDBJ whole genome shotgun (WGS) entry which is preliminary data.</text>
</comment>
<keyword evidence="3" id="KW-1185">Reference proteome</keyword>
<protein>
    <submittedName>
        <fullName evidence="2">Uncharacterized protein</fullName>
    </submittedName>
</protein>
<accession>A0AAD5PA99</accession>
<feature type="region of interest" description="Disordered" evidence="1">
    <location>
        <begin position="108"/>
        <end position="152"/>
    </location>
</feature>
<gene>
    <name evidence="2" type="ORF">BDA99DRAFT_607936</name>
</gene>
<evidence type="ECO:0000313" key="2">
    <source>
        <dbReference type="EMBL" id="KAI9251775.1"/>
    </source>
</evidence>
<dbReference type="Proteomes" id="UP001209540">
    <property type="component" value="Unassembled WGS sequence"/>
</dbReference>
<organism evidence="2 3">
    <name type="scientific">Phascolomyces articulosus</name>
    <dbReference type="NCBI Taxonomy" id="60185"/>
    <lineage>
        <taxon>Eukaryota</taxon>
        <taxon>Fungi</taxon>
        <taxon>Fungi incertae sedis</taxon>
        <taxon>Mucoromycota</taxon>
        <taxon>Mucoromycotina</taxon>
        <taxon>Mucoromycetes</taxon>
        <taxon>Mucorales</taxon>
        <taxon>Lichtheimiaceae</taxon>
        <taxon>Phascolomyces</taxon>
    </lineage>
</organism>
<feature type="compositionally biased region" description="Basic residues" evidence="1">
    <location>
        <begin position="142"/>
        <end position="152"/>
    </location>
</feature>
<sequence>MDHILATVKTFSIKAYFKAIGASTQRSGEASFKYHVDTIAAWKKRKSTRVFVMWARKEQKDGYPYLKTGEAIEFWEDLETNRNERLAALAKRSAISRLERDLYRSIAAASSSSTSVPEPATIVQNRKRKSEYVFANDDKNSKKSNGKHKRRK</sequence>
<reference evidence="2" key="1">
    <citation type="journal article" date="2022" name="IScience">
        <title>Evolution of zygomycete secretomes and the origins of terrestrial fungal ecologies.</title>
        <authorList>
            <person name="Chang Y."/>
            <person name="Wang Y."/>
            <person name="Mondo S."/>
            <person name="Ahrendt S."/>
            <person name="Andreopoulos W."/>
            <person name="Barry K."/>
            <person name="Beard J."/>
            <person name="Benny G.L."/>
            <person name="Blankenship S."/>
            <person name="Bonito G."/>
            <person name="Cuomo C."/>
            <person name="Desiro A."/>
            <person name="Gervers K.A."/>
            <person name="Hundley H."/>
            <person name="Kuo A."/>
            <person name="LaButti K."/>
            <person name="Lang B.F."/>
            <person name="Lipzen A."/>
            <person name="O'Donnell K."/>
            <person name="Pangilinan J."/>
            <person name="Reynolds N."/>
            <person name="Sandor L."/>
            <person name="Smith M.E."/>
            <person name="Tsang A."/>
            <person name="Grigoriev I.V."/>
            <person name="Stajich J.E."/>
            <person name="Spatafora J.W."/>
        </authorList>
    </citation>
    <scope>NUCLEOTIDE SEQUENCE</scope>
    <source>
        <strain evidence="2">RSA 2281</strain>
    </source>
</reference>
<dbReference type="EMBL" id="JAIXMP010000029">
    <property type="protein sequence ID" value="KAI9251775.1"/>
    <property type="molecule type" value="Genomic_DNA"/>
</dbReference>
<evidence type="ECO:0000256" key="1">
    <source>
        <dbReference type="SAM" id="MobiDB-lite"/>
    </source>
</evidence>
<dbReference type="AlphaFoldDB" id="A0AAD5PA99"/>
<evidence type="ECO:0000313" key="3">
    <source>
        <dbReference type="Proteomes" id="UP001209540"/>
    </source>
</evidence>
<name>A0AAD5PA99_9FUNG</name>
<reference evidence="2" key="2">
    <citation type="submission" date="2023-02" db="EMBL/GenBank/DDBJ databases">
        <authorList>
            <consortium name="DOE Joint Genome Institute"/>
            <person name="Mondo S.J."/>
            <person name="Chang Y."/>
            <person name="Wang Y."/>
            <person name="Ahrendt S."/>
            <person name="Andreopoulos W."/>
            <person name="Barry K."/>
            <person name="Beard J."/>
            <person name="Benny G.L."/>
            <person name="Blankenship S."/>
            <person name="Bonito G."/>
            <person name="Cuomo C."/>
            <person name="Desiro A."/>
            <person name="Gervers K.A."/>
            <person name="Hundley H."/>
            <person name="Kuo A."/>
            <person name="LaButti K."/>
            <person name="Lang B.F."/>
            <person name="Lipzen A."/>
            <person name="O'Donnell K."/>
            <person name="Pangilinan J."/>
            <person name="Reynolds N."/>
            <person name="Sandor L."/>
            <person name="Smith M.W."/>
            <person name="Tsang A."/>
            <person name="Grigoriev I.V."/>
            <person name="Stajich J.E."/>
            <person name="Spatafora J.W."/>
        </authorList>
    </citation>
    <scope>NUCLEOTIDE SEQUENCE</scope>
    <source>
        <strain evidence="2">RSA 2281</strain>
    </source>
</reference>
<proteinExistence type="predicted"/>